<evidence type="ECO:0000313" key="5">
    <source>
        <dbReference type="EMBL" id="KAJ5369718.1"/>
    </source>
</evidence>
<dbReference type="EMBL" id="JAPZBS010000005">
    <property type="protein sequence ID" value="KAJ5369718.1"/>
    <property type="molecule type" value="Genomic_DNA"/>
</dbReference>
<dbReference type="Pfam" id="PF00069">
    <property type="entry name" value="Pkinase"/>
    <property type="match status" value="1"/>
</dbReference>
<dbReference type="GO" id="GO:0005737">
    <property type="term" value="C:cytoplasm"/>
    <property type="evidence" value="ECO:0007669"/>
    <property type="project" value="TreeGrafter"/>
</dbReference>
<dbReference type="SUPFAM" id="SSF56112">
    <property type="entry name" value="Protein kinase-like (PK-like)"/>
    <property type="match status" value="1"/>
</dbReference>
<feature type="compositionally biased region" description="Polar residues" evidence="3">
    <location>
        <begin position="18"/>
        <end position="33"/>
    </location>
</feature>
<feature type="compositionally biased region" description="Low complexity" evidence="3">
    <location>
        <begin position="91"/>
        <end position="103"/>
    </location>
</feature>
<dbReference type="InterPro" id="IPR011009">
    <property type="entry name" value="Kinase-like_dom_sf"/>
</dbReference>
<dbReference type="FunFam" id="1.10.510.10:FF:000640">
    <property type="entry name" value="Serine/threonine-protein kinase PRR1"/>
    <property type="match status" value="1"/>
</dbReference>
<evidence type="ECO:0000259" key="4">
    <source>
        <dbReference type="PROSITE" id="PS50011"/>
    </source>
</evidence>
<evidence type="ECO:0000256" key="3">
    <source>
        <dbReference type="SAM" id="MobiDB-lite"/>
    </source>
</evidence>
<dbReference type="RefSeq" id="XP_056554152.1">
    <property type="nucleotide sequence ID" value="XM_056698739.1"/>
</dbReference>
<reference evidence="5" key="1">
    <citation type="submission" date="2022-11" db="EMBL/GenBank/DDBJ databases">
        <authorList>
            <person name="Petersen C."/>
        </authorList>
    </citation>
    <scope>NUCLEOTIDE SEQUENCE</scope>
    <source>
        <strain evidence="5">IBT 29864</strain>
    </source>
</reference>
<feature type="compositionally biased region" description="Low complexity" evidence="3">
    <location>
        <begin position="159"/>
        <end position="180"/>
    </location>
</feature>
<dbReference type="Proteomes" id="UP001147782">
    <property type="component" value="Unassembled WGS sequence"/>
</dbReference>
<evidence type="ECO:0000256" key="1">
    <source>
        <dbReference type="ARBA" id="ARBA00022741"/>
    </source>
</evidence>
<dbReference type="InterPro" id="IPR008271">
    <property type="entry name" value="Ser/Thr_kinase_AS"/>
</dbReference>
<evidence type="ECO:0000256" key="2">
    <source>
        <dbReference type="ARBA" id="ARBA00022840"/>
    </source>
</evidence>
<protein>
    <recommendedName>
        <fullName evidence="4">Protein kinase domain-containing protein</fullName>
    </recommendedName>
</protein>
<feature type="compositionally biased region" description="Low complexity" evidence="3">
    <location>
        <begin position="189"/>
        <end position="198"/>
    </location>
</feature>
<dbReference type="PANTHER" id="PTHR24346">
    <property type="entry name" value="MAP/MICROTUBULE AFFINITY-REGULATING KINASE"/>
    <property type="match status" value="1"/>
</dbReference>
<name>A0A9W9S513_9EURO</name>
<dbReference type="AlphaFoldDB" id="A0A9W9S513"/>
<dbReference type="GO" id="GO:0005524">
    <property type="term" value="F:ATP binding"/>
    <property type="evidence" value="ECO:0007669"/>
    <property type="project" value="UniProtKB-KW"/>
</dbReference>
<dbReference type="PANTHER" id="PTHR24346:SF30">
    <property type="entry name" value="MATERNAL EMBRYONIC LEUCINE ZIPPER KINASE"/>
    <property type="match status" value="1"/>
</dbReference>
<keyword evidence="2" id="KW-0067">ATP-binding</keyword>
<feature type="domain" description="Protein kinase" evidence="4">
    <location>
        <begin position="331"/>
        <end position="648"/>
    </location>
</feature>
<dbReference type="SMART" id="SM00220">
    <property type="entry name" value="S_TKc"/>
    <property type="match status" value="1"/>
</dbReference>
<dbReference type="GO" id="GO:0035556">
    <property type="term" value="P:intracellular signal transduction"/>
    <property type="evidence" value="ECO:0007669"/>
    <property type="project" value="TreeGrafter"/>
</dbReference>
<dbReference type="GeneID" id="81437918"/>
<evidence type="ECO:0000313" key="6">
    <source>
        <dbReference type="Proteomes" id="UP001147782"/>
    </source>
</evidence>
<sequence>MVTPESGPTARSGLAIISPQTLPASHEAVSSSHGADASEHPQESLASTPAPSAPVDVPSIFNSSIPGLPSLQIRTDLPSIRPTSSHRDSDPLASTSLSSSLLQRTPSLRALVAPPMSSAGSLSPASIMSSPQLNAMGDITPLPSPIGGAAPWRRGDLPSLSRTSSTASRSGSSLRLSDSSQMLGPPVTSSSRSRNNKSYNGLDNPGQESPSNCARRDSHPKHHSRNRSLSDYAPQGRMSVPRPIAVSGTGPSIAPSSSTDSKSTGLHREQYLAVHRGIALPTVRPPSPPRSSGSGYGDSDTELIIHHPTPLSKSEEIYSVKSVRTQQARLYRKIRVLGQGTFSQVSLAARVEQLPEAPLSPDTDGAGDIVPIATTQKLVAVKIIEHGPAGGADEERVEVSLKREVEILKSVNHPSLVQLKAFGSDEKRALLVLDYCPGGDLFEFATSGHRPMSPGLIRRVFAELVDAVRYLHSNYIVHRDIKLENVLLTMPIPAVDSVTDWSTYDRAVVTLSDLGLSRRIPEPPESPLLQTRCGSEDYAAPEILMGQPYDGRATDAWALGVLLYAIMENRLPFDVLPGTRGDPAKLRARTPHRIARCEWSWYRYANEDEEWDPEKAEGLDGAQHCVEGLLKRNTKRKTLDEIASIPWVRDAINVPAGLKRGDKEVP</sequence>
<dbReference type="GO" id="GO:0004674">
    <property type="term" value="F:protein serine/threonine kinase activity"/>
    <property type="evidence" value="ECO:0007669"/>
    <property type="project" value="TreeGrafter"/>
</dbReference>
<dbReference type="OrthoDB" id="410920at2759"/>
<gene>
    <name evidence="5" type="ORF">N7496_005810</name>
</gene>
<dbReference type="PROSITE" id="PS50011">
    <property type="entry name" value="PROTEIN_KINASE_DOM"/>
    <property type="match status" value="1"/>
</dbReference>
<feature type="region of interest" description="Disordered" evidence="3">
    <location>
        <begin position="277"/>
        <end position="303"/>
    </location>
</feature>
<dbReference type="InterPro" id="IPR000719">
    <property type="entry name" value="Prot_kinase_dom"/>
</dbReference>
<keyword evidence="6" id="KW-1185">Reference proteome</keyword>
<proteinExistence type="predicted"/>
<accession>A0A9W9S513</accession>
<feature type="region of interest" description="Disordered" evidence="3">
    <location>
        <begin position="1"/>
        <end position="103"/>
    </location>
</feature>
<dbReference type="PROSITE" id="PS00108">
    <property type="entry name" value="PROTEIN_KINASE_ST"/>
    <property type="match status" value="1"/>
</dbReference>
<comment type="caution">
    <text evidence="5">The sequence shown here is derived from an EMBL/GenBank/DDBJ whole genome shotgun (WGS) entry which is preliminary data.</text>
</comment>
<reference evidence="5" key="2">
    <citation type="journal article" date="2023" name="IMA Fungus">
        <title>Comparative genomic study of the Penicillium genus elucidates a diverse pangenome and 15 lateral gene transfer events.</title>
        <authorList>
            <person name="Petersen C."/>
            <person name="Sorensen T."/>
            <person name="Nielsen M.R."/>
            <person name="Sondergaard T.E."/>
            <person name="Sorensen J.L."/>
            <person name="Fitzpatrick D.A."/>
            <person name="Frisvad J.C."/>
            <person name="Nielsen K.L."/>
        </authorList>
    </citation>
    <scope>NUCLEOTIDE SEQUENCE</scope>
    <source>
        <strain evidence="5">IBT 29864</strain>
    </source>
</reference>
<keyword evidence="1" id="KW-0547">Nucleotide-binding</keyword>
<dbReference type="Gene3D" id="1.10.510.10">
    <property type="entry name" value="Transferase(Phosphotransferase) domain 1"/>
    <property type="match status" value="1"/>
</dbReference>
<feature type="region of interest" description="Disordered" evidence="3">
    <location>
        <begin position="134"/>
        <end position="265"/>
    </location>
</feature>
<feature type="compositionally biased region" description="Polar residues" evidence="3">
    <location>
        <begin position="254"/>
        <end position="264"/>
    </location>
</feature>
<organism evidence="5 6">
    <name type="scientific">Penicillium cataractarum</name>
    <dbReference type="NCBI Taxonomy" id="2100454"/>
    <lineage>
        <taxon>Eukaryota</taxon>
        <taxon>Fungi</taxon>
        <taxon>Dikarya</taxon>
        <taxon>Ascomycota</taxon>
        <taxon>Pezizomycotina</taxon>
        <taxon>Eurotiomycetes</taxon>
        <taxon>Eurotiomycetidae</taxon>
        <taxon>Eurotiales</taxon>
        <taxon>Aspergillaceae</taxon>
        <taxon>Penicillium</taxon>
    </lineage>
</organism>